<dbReference type="InterPro" id="IPR038717">
    <property type="entry name" value="Tc1-like_DDE_dom"/>
</dbReference>
<dbReference type="AlphaFoldDB" id="A0AAV4EFZ8"/>
<name>A0AAV4EFZ8_9GAST</name>
<evidence type="ECO:0000259" key="1">
    <source>
        <dbReference type="Pfam" id="PF13358"/>
    </source>
</evidence>
<comment type="caution">
    <text evidence="2">The sequence shown here is derived from an EMBL/GenBank/DDBJ whole genome shotgun (WGS) entry which is preliminary data.</text>
</comment>
<dbReference type="InterPro" id="IPR036397">
    <property type="entry name" value="RNaseH_sf"/>
</dbReference>
<sequence>MRKHTCKDVPQAHVVPYLAIHRNIVFKQGNARAHTARYTQQFFKQSNFQVLPWPALSPDLNPIEHFWDYLQRWLDSQDLRPQNADDLEHSLRRHWNAILRHFLQTPVPSMGRRCAAVVEAQGERGGGTHYYRSLS</sequence>
<organism evidence="2 3">
    <name type="scientific">Elysia marginata</name>
    <dbReference type="NCBI Taxonomy" id="1093978"/>
    <lineage>
        <taxon>Eukaryota</taxon>
        <taxon>Metazoa</taxon>
        <taxon>Spiralia</taxon>
        <taxon>Lophotrochozoa</taxon>
        <taxon>Mollusca</taxon>
        <taxon>Gastropoda</taxon>
        <taxon>Heterobranchia</taxon>
        <taxon>Euthyneura</taxon>
        <taxon>Panpulmonata</taxon>
        <taxon>Sacoglossa</taxon>
        <taxon>Placobranchoidea</taxon>
        <taxon>Plakobranchidae</taxon>
        <taxon>Elysia</taxon>
    </lineage>
</organism>
<dbReference type="Proteomes" id="UP000762676">
    <property type="component" value="Unassembled WGS sequence"/>
</dbReference>
<gene>
    <name evidence="2" type="ORF">ElyMa_005385900</name>
</gene>
<proteinExistence type="predicted"/>
<evidence type="ECO:0000313" key="2">
    <source>
        <dbReference type="EMBL" id="GFR59448.1"/>
    </source>
</evidence>
<keyword evidence="3" id="KW-1185">Reference proteome</keyword>
<dbReference type="Pfam" id="PF13358">
    <property type="entry name" value="DDE_3"/>
    <property type="match status" value="1"/>
</dbReference>
<dbReference type="GO" id="GO:0003676">
    <property type="term" value="F:nucleic acid binding"/>
    <property type="evidence" value="ECO:0007669"/>
    <property type="project" value="InterPro"/>
</dbReference>
<feature type="domain" description="Tc1-like transposase DDE" evidence="1">
    <location>
        <begin position="24"/>
        <end position="83"/>
    </location>
</feature>
<accession>A0AAV4EFZ8</accession>
<dbReference type="EMBL" id="BMAT01010714">
    <property type="protein sequence ID" value="GFR59448.1"/>
    <property type="molecule type" value="Genomic_DNA"/>
</dbReference>
<reference evidence="2 3" key="1">
    <citation type="journal article" date="2021" name="Elife">
        <title>Chloroplast acquisition without the gene transfer in kleptoplastic sea slugs, Plakobranchus ocellatus.</title>
        <authorList>
            <person name="Maeda T."/>
            <person name="Takahashi S."/>
            <person name="Yoshida T."/>
            <person name="Shimamura S."/>
            <person name="Takaki Y."/>
            <person name="Nagai Y."/>
            <person name="Toyoda A."/>
            <person name="Suzuki Y."/>
            <person name="Arimoto A."/>
            <person name="Ishii H."/>
            <person name="Satoh N."/>
            <person name="Nishiyama T."/>
            <person name="Hasebe M."/>
            <person name="Maruyama T."/>
            <person name="Minagawa J."/>
            <person name="Obokata J."/>
            <person name="Shigenobu S."/>
        </authorList>
    </citation>
    <scope>NUCLEOTIDE SEQUENCE [LARGE SCALE GENOMIC DNA]</scope>
</reference>
<evidence type="ECO:0000313" key="3">
    <source>
        <dbReference type="Proteomes" id="UP000762676"/>
    </source>
</evidence>
<dbReference type="Gene3D" id="3.30.420.10">
    <property type="entry name" value="Ribonuclease H-like superfamily/Ribonuclease H"/>
    <property type="match status" value="1"/>
</dbReference>
<protein>
    <submittedName>
        <fullName evidence="2">Transposable element Tcb1 transposase</fullName>
    </submittedName>
</protein>